<dbReference type="RefSeq" id="WP_382391718.1">
    <property type="nucleotide sequence ID" value="NZ_JBHUNA010000009.1"/>
</dbReference>
<dbReference type="InterPro" id="IPR032819">
    <property type="entry name" value="TruB_C"/>
</dbReference>
<keyword evidence="3 5" id="KW-0819">tRNA processing</keyword>
<dbReference type="InterPro" id="IPR014780">
    <property type="entry name" value="tRNA_psdUridine_synth_TruB"/>
</dbReference>
<feature type="domain" description="Pseudouridine synthase II N-terminal" evidence="6">
    <location>
        <begin position="23"/>
        <end position="174"/>
    </location>
</feature>
<keyword evidence="9" id="KW-1185">Reference proteome</keyword>
<protein>
    <recommendedName>
        <fullName evidence="5">tRNA pseudouridine synthase B</fullName>
        <ecNumber evidence="5">5.4.99.25</ecNumber>
    </recommendedName>
    <alternativeName>
        <fullName evidence="5">tRNA pseudouridine(55) synthase</fullName>
        <shortName evidence="5">Psi55 synthase</shortName>
    </alternativeName>
    <alternativeName>
        <fullName evidence="5">tRNA pseudouridylate synthase</fullName>
    </alternativeName>
    <alternativeName>
        <fullName evidence="5">tRNA-uridine isomerase</fullName>
    </alternativeName>
</protein>
<comment type="function">
    <text evidence="5">Responsible for synthesis of pseudouridine from uracil-55 in the psi GC loop of transfer RNAs.</text>
</comment>
<dbReference type="HAMAP" id="MF_01080">
    <property type="entry name" value="TruB_bact"/>
    <property type="match status" value="1"/>
</dbReference>
<dbReference type="PANTHER" id="PTHR13767">
    <property type="entry name" value="TRNA-PSEUDOURIDINE SYNTHASE"/>
    <property type="match status" value="1"/>
</dbReference>
<comment type="catalytic activity">
    <reaction evidence="1 5">
        <text>uridine(55) in tRNA = pseudouridine(55) in tRNA</text>
        <dbReference type="Rhea" id="RHEA:42532"/>
        <dbReference type="Rhea" id="RHEA-COMP:10101"/>
        <dbReference type="Rhea" id="RHEA-COMP:10102"/>
        <dbReference type="ChEBI" id="CHEBI:65314"/>
        <dbReference type="ChEBI" id="CHEBI:65315"/>
        <dbReference type="EC" id="5.4.99.25"/>
    </reaction>
</comment>
<feature type="active site" description="Nucleophile" evidence="5">
    <location>
        <position position="38"/>
    </location>
</feature>
<evidence type="ECO:0000313" key="8">
    <source>
        <dbReference type="EMBL" id="MFD2760332.1"/>
    </source>
</evidence>
<dbReference type="GO" id="GO:0160148">
    <property type="term" value="F:tRNA pseudouridine(55) synthase activity"/>
    <property type="evidence" value="ECO:0007669"/>
    <property type="project" value="UniProtKB-EC"/>
</dbReference>
<comment type="caution">
    <text evidence="8">The sequence shown here is derived from an EMBL/GenBank/DDBJ whole genome shotgun (WGS) entry which is preliminary data.</text>
</comment>
<dbReference type="Pfam" id="PF16198">
    <property type="entry name" value="TruB_C_2"/>
    <property type="match status" value="1"/>
</dbReference>
<dbReference type="Proteomes" id="UP001597502">
    <property type="component" value="Unassembled WGS sequence"/>
</dbReference>
<evidence type="ECO:0000256" key="4">
    <source>
        <dbReference type="ARBA" id="ARBA00023235"/>
    </source>
</evidence>
<evidence type="ECO:0000256" key="5">
    <source>
        <dbReference type="HAMAP-Rule" id="MF_01080"/>
    </source>
</evidence>
<comment type="similarity">
    <text evidence="2 5">Belongs to the pseudouridine synthase TruB family. Type 1 subfamily.</text>
</comment>
<dbReference type="PANTHER" id="PTHR13767:SF2">
    <property type="entry name" value="PSEUDOURIDYLATE SYNTHASE TRUB1"/>
    <property type="match status" value="1"/>
</dbReference>
<dbReference type="SUPFAM" id="SSF55120">
    <property type="entry name" value="Pseudouridine synthase"/>
    <property type="match status" value="1"/>
</dbReference>
<evidence type="ECO:0000256" key="3">
    <source>
        <dbReference type="ARBA" id="ARBA00022694"/>
    </source>
</evidence>
<dbReference type="InterPro" id="IPR002501">
    <property type="entry name" value="PsdUridine_synth_N"/>
</dbReference>
<proteinExistence type="inferred from homology"/>
<name>A0ABW5V2X6_9BACI</name>
<evidence type="ECO:0000256" key="2">
    <source>
        <dbReference type="ARBA" id="ARBA00005642"/>
    </source>
</evidence>
<organism evidence="8 9">
    <name type="scientific">Lentibacillus juripiscarius</name>
    <dbReference type="NCBI Taxonomy" id="257446"/>
    <lineage>
        <taxon>Bacteria</taxon>
        <taxon>Bacillati</taxon>
        <taxon>Bacillota</taxon>
        <taxon>Bacilli</taxon>
        <taxon>Bacillales</taxon>
        <taxon>Bacillaceae</taxon>
        <taxon>Lentibacillus</taxon>
    </lineage>
</organism>
<feature type="domain" description="tRNA pseudouridylate synthase B C-terminal" evidence="7">
    <location>
        <begin position="175"/>
        <end position="230"/>
    </location>
</feature>
<accession>A0ABW5V2X6</accession>
<dbReference type="Gene3D" id="3.30.2350.10">
    <property type="entry name" value="Pseudouridine synthase"/>
    <property type="match status" value="1"/>
</dbReference>
<keyword evidence="4 5" id="KW-0413">Isomerase</keyword>
<dbReference type="Pfam" id="PF01509">
    <property type="entry name" value="TruB_N"/>
    <property type="match status" value="1"/>
</dbReference>
<evidence type="ECO:0000259" key="6">
    <source>
        <dbReference type="Pfam" id="PF01509"/>
    </source>
</evidence>
<gene>
    <name evidence="5 8" type="primary">truB</name>
    <name evidence="8" type="ORF">ACFSUO_05010</name>
</gene>
<evidence type="ECO:0000259" key="7">
    <source>
        <dbReference type="Pfam" id="PF16198"/>
    </source>
</evidence>
<dbReference type="NCBIfam" id="TIGR00431">
    <property type="entry name" value="TruB"/>
    <property type="match status" value="1"/>
</dbReference>
<dbReference type="EMBL" id="JBHUNA010000009">
    <property type="protein sequence ID" value="MFD2760332.1"/>
    <property type="molecule type" value="Genomic_DNA"/>
</dbReference>
<dbReference type="CDD" id="cd02573">
    <property type="entry name" value="PseudoU_synth_EcTruB"/>
    <property type="match status" value="1"/>
</dbReference>
<dbReference type="InterPro" id="IPR020103">
    <property type="entry name" value="PsdUridine_synth_cat_dom_sf"/>
</dbReference>
<dbReference type="EC" id="5.4.99.25" evidence="5"/>
<evidence type="ECO:0000256" key="1">
    <source>
        <dbReference type="ARBA" id="ARBA00000385"/>
    </source>
</evidence>
<reference evidence="9" key="1">
    <citation type="journal article" date="2019" name="Int. J. Syst. Evol. Microbiol.">
        <title>The Global Catalogue of Microorganisms (GCM) 10K type strain sequencing project: providing services to taxonomists for standard genome sequencing and annotation.</title>
        <authorList>
            <consortium name="The Broad Institute Genomics Platform"/>
            <consortium name="The Broad Institute Genome Sequencing Center for Infectious Disease"/>
            <person name="Wu L."/>
            <person name="Ma J."/>
        </authorList>
    </citation>
    <scope>NUCLEOTIDE SEQUENCE [LARGE SCALE GENOMIC DNA]</scope>
    <source>
        <strain evidence="9">TISTR 1535</strain>
    </source>
</reference>
<evidence type="ECO:0000313" key="9">
    <source>
        <dbReference type="Proteomes" id="UP001597502"/>
    </source>
</evidence>
<sequence>MKGILPLWKPRGMTSHDCVMKIRKLLHIKKVGHTGTLDPEVEGVLPICIGQATKIVPFLTDTKKTYTAEIKLGTATETEDSHGKVTEMKNVAIPPSQQKIENVLQLFRGNITQIPPMYSAVKVDGKKLYEYARENEQVERPERYVTIFDLELVEGSIRHHSFEVRAVCSKGTYIRTLCVDIGAKLGYPAHMGELYRTGSGGIRKEDTVTFQQVEQAAENDTLGRILLPIAHGLGHMERLYVDTAAKKRILHGQKLSKPADTPDANPFLMMLGEEVLAIYQTHPEDSGIMKPVRVFND</sequence>